<accession>A0A8S1FAK3</accession>
<dbReference type="InterPro" id="IPR013783">
    <property type="entry name" value="Ig-like_fold"/>
</dbReference>
<comment type="caution">
    <text evidence="3">The sequence shown here is derived from an EMBL/GenBank/DDBJ whole genome shotgun (WGS) entry which is preliminary data.</text>
</comment>
<feature type="compositionally biased region" description="Polar residues" evidence="1">
    <location>
        <begin position="152"/>
        <end position="164"/>
    </location>
</feature>
<dbReference type="Gene3D" id="2.60.40.10">
    <property type="entry name" value="Immunoglobulins"/>
    <property type="match status" value="1"/>
</dbReference>
<evidence type="ECO:0000313" key="4">
    <source>
        <dbReference type="Proteomes" id="UP000494206"/>
    </source>
</evidence>
<reference evidence="3 4" key="1">
    <citation type="submission" date="2020-04" db="EMBL/GenBank/DDBJ databases">
        <authorList>
            <person name="Laetsch R D."/>
            <person name="Stevens L."/>
            <person name="Kumar S."/>
            <person name="Blaxter L. M."/>
        </authorList>
    </citation>
    <scope>NUCLEOTIDE SEQUENCE [LARGE SCALE GENOMIC DNA]</scope>
</reference>
<organism evidence="3 4">
    <name type="scientific">Caenorhabditis bovis</name>
    <dbReference type="NCBI Taxonomy" id="2654633"/>
    <lineage>
        <taxon>Eukaryota</taxon>
        <taxon>Metazoa</taxon>
        <taxon>Ecdysozoa</taxon>
        <taxon>Nematoda</taxon>
        <taxon>Chromadorea</taxon>
        <taxon>Rhabditida</taxon>
        <taxon>Rhabditina</taxon>
        <taxon>Rhabditomorpha</taxon>
        <taxon>Rhabditoidea</taxon>
        <taxon>Rhabditidae</taxon>
        <taxon>Peloderinae</taxon>
        <taxon>Caenorhabditis</taxon>
    </lineage>
</organism>
<feature type="region of interest" description="Disordered" evidence="1">
    <location>
        <begin position="143"/>
        <end position="189"/>
    </location>
</feature>
<dbReference type="Pfam" id="PF22073">
    <property type="entry name" value="Cep192_D4"/>
    <property type="match status" value="1"/>
</dbReference>
<evidence type="ECO:0000259" key="2">
    <source>
        <dbReference type="Pfam" id="PF22073"/>
    </source>
</evidence>
<dbReference type="InterPro" id="IPR054090">
    <property type="entry name" value="Cep192_Spd-2-like_dom"/>
</dbReference>
<dbReference type="OrthoDB" id="5799239at2759"/>
<evidence type="ECO:0000313" key="3">
    <source>
        <dbReference type="EMBL" id="CAB3408606.1"/>
    </source>
</evidence>
<evidence type="ECO:0000256" key="1">
    <source>
        <dbReference type="SAM" id="MobiDB-lite"/>
    </source>
</evidence>
<feature type="compositionally biased region" description="Basic and acidic residues" evidence="1">
    <location>
        <begin position="329"/>
        <end position="341"/>
    </location>
</feature>
<protein>
    <recommendedName>
        <fullName evidence="2">Cep192/Spd-2-like domain-containing protein</fullName>
    </recommendedName>
</protein>
<dbReference type="Proteomes" id="UP000494206">
    <property type="component" value="Unassembled WGS sequence"/>
</dbReference>
<keyword evidence="4" id="KW-1185">Reference proteome</keyword>
<feature type="region of interest" description="Disordered" evidence="1">
    <location>
        <begin position="302"/>
        <end position="363"/>
    </location>
</feature>
<sequence>MDEDVEMDVIADKFDDCDIDDAPLDIASEAGSYFDEEELRSQIDDDVLRSSQDLNSRGRYLPRNRPPITMPTINNVMDEYERNLFDDKNRADLLFPTEMCKLQNLPVHEKENSWEPSFVEYEKYPTPEFDKSPLTRRILKNSDSHNKAKGTSPESNSIFAQSPLSGIVSDEVAKTSTPKRTDVSRFGKPRIPNLNVSSISSIHPGSPVRAVNPVQTPPCNETTMSTNVTVSKTMLDNIVNNAETETDLRILLEQARKHRFETRNPQFVRENATINRTNTSTKTAIENSNRILNDVSSNAQALRSSSTSCDLPSRPRADPTRSTNSSYRDVQRGHIRARPDSARSMASENNSRQTSRLENNQLRSCSRASSLSSVASVRTSASISQKPQFLQLSAKRLAFGAVDIGDSLALEIEVENITNRTHQVRCSLDSTTKSFKILDNRLMRLESGQKSRVRVEFSPECIGRYQVLIRFEIVGVNALQSIPIWGFGGICQIAPIVQGDLSLSNSNDFVLQANTFTNLSFVLRNNGRRDGFARIDVFDSMMKPISCTISPARGVILKHHGERKVRIRLTENLPMLNSDHRSASSMSSYSNRRSLSGADLLIMIRWGEEVLRHRLKLLEKKTGQHIKVDECDFTRTPFDGEQEFNVPGGYPSVHIDDKSLFEAGCRTTNILVYSTRNARKFEQAYHRSASSSLDPNEATVLETTAFRHQTLIRDQDVTLMPRK</sequence>
<name>A0A8S1FAK3_9PELO</name>
<feature type="domain" description="Cep192/Spd-2-like" evidence="2">
    <location>
        <begin position="389"/>
        <end position="489"/>
    </location>
</feature>
<dbReference type="EMBL" id="CADEPM010000007">
    <property type="protein sequence ID" value="CAB3408606.1"/>
    <property type="molecule type" value="Genomic_DNA"/>
</dbReference>
<proteinExistence type="predicted"/>
<feature type="compositionally biased region" description="Polar residues" evidence="1">
    <location>
        <begin position="344"/>
        <end position="362"/>
    </location>
</feature>
<dbReference type="AlphaFoldDB" id="A0A8S1FAK3"/>
<gene>
    <name evidence="3" type="ORF">CBOVIS_LOCUS10365</name>
</gene>